<reference evidence="3" key="1">
    <citation type="journal article" date="2024" name="Syst. Appl. Microbiol.">
        <title>First single-strain enrichments of Electrothrix cable bacteria, description of E. aestuarii sp. nov. and E. rattekaaiensis sp. nov., and proposal of a cable bacteria taxonomy following the rules of the SeqCode.</title>
        <authorList>
            <person name="Plum-Jensen L.E."/>
            <person name="Schramm A."/>
            <person name="Marshall I.P.G."/>
        </authorList>
    </citation>
    <scope>NUCLEOTIDE SEQUENCE</scope>
    <source>
        <strain evidence="3">Rat1</strain>
    </source>
</reference>
<dbReference type="EMBL" id="CP159373">
    <property type="protein sequence ID" value="XCN72524.1"/>
    <property type="molecule type" value="Genomic_DNA"/>
</dbReference>
<name>A0AAU8LUH0_9BACT</name>
<keyword evidence="2" id="KW-0472">Membrane</keyword>
<gene>
    <name evidence="3" type="ORF">Q3M24_19880</name>
</gene>
<organism evidence="3">
    <name type="scientific">Candidatus Electrothrix aestuarii</name>
    <dbReference type="NCBI Taxonomy" id="3062594"/>
    <lineage>
        <taxon>Bacteria</taxon>
        <taxon>Pseudomonadati</taxon>
        <taxon>Thermodesulfobacteriota</taxon>
        <taxon>Desulfobulbia</taxon>
        <taxon>Desulfobulbales</taxon>
        <taxon>Desulfobulbaceae</taxon>
        <taxon>Candidatus Electrothrix</taxon>
    </lineage>
</organism>
<proteinExistence type="predicted"/>
<dbReference type="AlphaFoldDB" id="A0AAU8LUH0"/>
<feature type="transmembrane region" description="Helical" evidence="2">
    <location>
        <begin position="12"/>
        <end position="35"/>
    </location>
</feature>
<protein>
    <submittedName>
        <fullName evidence="3">Uncharacterized protein</fullName>
    </submittedName>
</protein>
<feature type="region of interest" description="Disordered" evidence="1">
    <location>
        <begin position="60"/>
        <end position="82"/>
    </location>
</feature>
<dbReference type="KEGG" id="eaj:Q3M24_19880"/>
<accession>A0AAU8LUH0</accession>
<keyword evidence="2" id="KW-0812">Transmembrane</keyword>
<keyword evidence="2" id="KW-1133">Transmembrane helix</keyword>
<evidence type="ECO:0000313" key="3">
    <source>
        <dbReference type="EMBL" id="XCN72524.1"/>
    </source>
</evidence>
<sequence>MRLNKVLGAFFRWVIVPAAYVLLAFLLLPVLLLLFAMISSRETGQDILITPPGVEEKIPSEVASQEADQEKGKRGSWESQKIADGGDACSFRACCL</sequence>
<evidence type="ECO:0000256" key="2">
    <source>
        <dbReference type="SAM" id="Phobius"/>
    </source>
</evidence>
<evidence type="ECO:0000256" key="1">
    <source>
        <dbReference type="SAM" id="MobiDB-lite"/>
    </source>
</evidence>
<reference evidence="3" key="2">
    <citation type="submission" date="2024-06" db="EMBL/GenBank/DDBJ databases">
        <authorList>
            <person name="Plum-Jensen L.E."/>
            <person name="Schramm A."/>
            <person name="Marshall I.P.G."/>
        </authorList>
    </citation>
    <scope>NUCLEOTIDE SEQUENCE</scope>
    <source>
        <strain evidence="3">Rat1</strain>
    </source>
</reference>